<dbReference type="PANTHER" id="PTHR28055">
    <property type="entry name" value="ALTERED INHERITANCE OF MITOCHONDRIA PROTEIN 41, MITOCHONDRIAL"/>
    <property type="match status" value="1"/>
</dbReference>
<dbReference type="AlphaFoldDB" id="A0A1H0Y0N1"/>
<proteinExistence type="predicted"/>
<reference evidence="2" key="1">
    <citation type="submission" date="2016-10" db="EMBL/GenBank/DDBJ databases">
        <authorList>
            <person name="Varghese N."/>
            <person name="Submissions S."/>
        </authorList>
    </citation>
    <scope>NUCLEOTIDE SEQUENCE [LARGE SCALE GENOMIC DNA]</scope>
    <source>
        <strain evidence="2">MPL-11</strain>
    </source>
</reference>
<dbReference type="EMBL" id="FNJW01000008">
    <property type="protein sequence ID" value="SDQ08670.1"/>
    <property type="molecule type" value="Genomic_DNA"/>
</dbReference>
<sequence length="148" mass="16484">MSLLETINDDIKTAMKAKDKESLAVLRMLKAALQNDQISKGNELSEDEELTVLSREMKQRRESLAEFKEAGREDLVEQTEAAMHLVGNYLPQQLSINELKAIIQEAITKVDAKSMKDFGKVMGVVVPLTKGKADGNEVNRLVKELLNA</sequence>
<dbReference type="Gene3D" id="1.10.1510.10">
    <property type="entry name" value="Uncharacterised protein YqeY/AIM41 PF09424, N-terminal domain"/>
    <property type="match status" value="1"/>
</dbReference>
<organism evidence="1 2">
    <name type="scientific">Carnobacterium viridans</name>
    <dbReference type="NCBI Taxonomy" id="174587"/>
    <lineage>
        <taxon>Bacteria</taxon>
        <taxon>Bacillati</taxon>
        <taxon>Bacillota</taxon>
        <taxon>Bacilli</taxon>
        <taxon>Lactobacillales</taxon>
        <taxon>Carnobacteriaceae</taxon>
        <taxon>Carnobacterium</taxon>
    </lineage>
</organism>
<dbReference type="Gene3D" id="1.10.10.410">
    <property type="match status" value="1"/>
</dbReference>
<dbReference type="InterPro" id="IPR042184">
    <property type="entry name" value="YqeY/Aim41_N"/>
</dbReference>
<dbReference type="SUPFAM" id="SSF89095">
    <property type="entry name" value="GatB/YqeY motif"/>
    <property type="match status" value="1"/>
</dbReference>
<keyword evidence="2" id="KW-1185">Reference proteome</keyword>
<protein>
    <recommendedName>
        <fullName evidence="3">GatB/YqeY domain-containing protein</fullName>
    </recommendedName>
</protein>
<dbReference type="RefSeq" id="WP_035022913.1">
    <property type="nucleotide sequence ID" value="NZ_CP084916.1"/>
</dbReference>
<dbReference type="OrthoDB" id="9794041at2"/>
<dbReference type="InterPro" id="IPR023168">
    <property type="entry name" value="GatB_Yqey_C_2"/>
</dbReference>
<name>A0A1H0Y0N1_9LACT</name>
<evidence type="ECO:0000313" key="1">
    <source>
        <dbReference type="EMBL" id="SDQ08670.1"/>
    </source>
</evidence>
<evidence type="ECO:0008006" key="3">
    <source>
        <dbReference type="Google" id="ProtNLM"/>
    </source>
</evidence>
<dbReference type="InterPro" id="IPR019004">
    <property type="entry name" value="YqeY/Aim41"/>
</dbReference>
<dbReference type="Proteomes" id="UP000199481">
    <property type="component" value="Unassembled WGS sequence"/>
</dbReference>
<gene>
    <name evidence="1" type="ORF">SAMN04487752_0621</name>
</gene>
<evidence type="ECO:0000313" key="2">
    <source>
        <dbReference type="Proteomes" id="UP000199481"/>
    </source>
</evidence>
<dbReference type="GO" id="GO:0016884">
    <property type="term" value="F:carbon-nitrogen ligase activity, with glutamine as amido-N-donor"/>
    <property type="evidence" value="ECO:0007669"/>
    <property type="project" value="InterPro"/>
</dbReference>
<dbReference type="InterPro" id="IPR003789">
    <property type="entry name" value="Asn/Gln_tRNA_amidoTrase-B-like"/>
</dbReference>
<dbReference type="PANTHER" id="PTHR28055:SF1">
    <property type="entry name" value="ALTERED INHERITANCE OF MITOCHONDRIA PROTEIN 41, MITOCHONDRIAL"/>
    <property type="match status" value="1"/>
</dbReference>
<accession>A0A1H0Y0N1</accession>
<dbReference type="Pfam" id="PF09424">
    <property type="entry name" value="YqeY"/>
    <property type="match status" value="1"/>
</dbReference>